<keyword evidence="2" id="KW-1185">Reference proteome</keyword>
<dbReference type="Proteomes" id="UP000245119">
    <property type="component" value="Linkage Group LG1"/>
</dbReference>
<name>A0A2T7PYF6_POMCA</name>
<sequence length="143" mass="16187">MKSFVRISPSRGRSTRLSLPCVPRGVYPHQERAYRRFNSKGRKITIIQCYAPTNAAKEKEKEDFYNSLQALVDRTPIRDLKIIMGDMNARTGNDNTDKGHIMGKHGVGNCNENGELLTEFCMFRACSSRLEAWLSSKATQKAT</sequence>
<evidence type="ECO:0000313" key="1">
    <source>
        <dbReference type="EMBL" id="PVD38454.1"/>
    </source>
</evidence>
<organism evidence="1 2">
    <name type="scientific">Pomacea canaliculata</name>
    <name type="common">Golden apple snail</name>
    <dbReference type="NCBI Taxonomy" id="400727"/>
    <lineage>
        <taxon>Eukaryota</taxon>
        <taxon>Metazoa</taxon>
        <taxon>Spiralia</taxon>
        <taxon>Lophotrochozoa</taxon>
        <taxon>Mollusca</taxon>
        <taxon>Gastropoda</taxon>
        <taxon>Caenogastropoda</taxon>
        <taxon>Architaenioglossa</taxon>
        <taxon>Ampullarioidea</taxon>
        <taxon>Ampullariidae</taxon>
        <taxon>Pomacea</taxon>
    </lineage>
</organism>
<dbReference type="InterPro" id="IPR027124">
    <property type="entry name" value="Swc5/CFDP1/2"/>
</dbReference>
<dbReference type="STRING" id="400727.A0A2T7PYF6"/>
<dbReference type="AlphaFoldDB" id="A0A2T7PYF6"/>
<reference evidence="1 2" key="1">
    <citation type="submission" date="2018-04" db="EMBL/GenBank/DDBJ databases">
        <title>The genome of golden apple snail Pomacea canaliculata provides insight into stress tolerance and invasive adaptation.</title>
        <authorList>
            <person name="Liu C."/>
            <person name="Liu B."/>
            <person name="Ren Y."/>
            <person name="Zhang Y."/>
            <person name="Wang H."/>
            <person name="Li S."/>
            <person name="Jiang F."/>
            <person name="Yin L."/>
            <person name="Zhang G."/>
            <person name="Qian W."/>
            <person name="Fan W."/>
        </authorList>
    </citation>
    <scope>NUCLEOTIDE SEQUENCE [LARGE SCALE GENOMIC DNA]</scope>
    <source>
        <strain evidence="1">SZHN2017</strain>
        <tissue evidence="1">Muscle</tissue>
    </source>
</reference>
<dbReference type="InterPro" id="IPR036691">
    <property type="entry name" value="Endo/exonu/phosph_ase_sf"/>
</dbReference>
<evidence type="ECO:0008006" key="3">
    <source>
        <dbReference type="Google" id="ProtNLM"/>
    </source>
</evidence>
<dbReference type="PANTHER" id="PTHR23227">
    <property type="entry name" value="BUCENTAUR RELATED"/>
    <property type="match status" value="1"/>
</dbReference>
<dbReference type="PANTHER" id="PTHR23227:SF67">
    <property type="entry name" value="CRANIOFACIAL DEVELOPMENT PROTEIN 2-LIKE"/>
    <property type="match status" value="1"/>
</dbReference>
<dbReference type="EMBL" id="PZQS01000001">
    <property type="protein sequence ID" value="PVD38454.1"/>
    <property type="molecule type" value="Genomic_DNA"/>
</dbReference>
<dbReference type="SUPFAM" id="SSF56219">
    <property type="entry name" value="DNase I-like"/>
    <property type="match status" value="1"/>
</dbReference>
<accession>A0A2T7PYF6</accession>
<protein>
    <recommendedName>
        <fullName evidence="3">Endonuclease/exonuclease/phosphatase domain-containing protein</fullName>
    </recommendedName>
</protein>
<proteinExistence type="predicted"/>
<evidence type="ECO:0000313" key="2">
    <source>
        <dbReference type="Proteomes" id="UP000245119"/>
    </source>
</evidence>
<comment type="caution">
    <text evidence="1">The sequence shown here is derived from an EMBL/GenBank/DDBJ whole genome shotgun (WGS) entry which is preliminary data.</text>
</comment>
<dbReference type="Gene3D" id="3.60.10.10">
    <property type="entry name" value="Endonuclease/exonuclease/phosphatase"/>
    <property type="match status" value="1"/>
</dbReference>
<gene>
    <name evidence="1" type="ORF">C0Q70_01069</name>
</gene>